<protein>
    <submittedName>
        <fullName evidence="1">Tail protein X</fullName>
    </submittedName>
</protein>
<dbReference type="AlphaFoldDB" id="A0A8I1KH15"/>
<dbReference type="Pfam" id="PF05489">
    <property type="entry name" value="Phage_tail_X"/>
    <property type="match status" value="1"/>
</dbReference>
<accession>A0A8I1KH15</accession>
<dbReference type="RefSeq" id="WP_037242174.1">
    <property type="nucleotide sequence ID" value="NZ_JAEMUK010000012.1"/>
</dbReference>
<dbReference type="InterPro" id="IPR008861">
    <property type="entry name" value="GpX-like"/>
</dbReference>
<organism evidence="1 2">
    <name type="scientific">Rhodomicrobium udaipurense</name>
    <dbReference type="NCBI Taxonomy" id="1202716"/>
    <lineage>
        <taxon>Bacteria</taxon>
        <taxon>Pseudomonadati</taxon>
        <taxon>Pseudomonadota</taxon>
        <taxon>Alphaproteobacteria</taxon>
        <taxon>Hyphomicrobiales</taxon>
        <taxon>Hyphomicrobiaceae</taxon>
        <taxon>Rhodomicrobium</taxon>
    </lineage>
</organism>
<comment type="caution">
    <text evidence="1">The sequence shown here is derived from an EMBL/GenBank/DDBJ whole genome shotgun (WGS) entry which is preliminary data.</text>
</comment>
<evidence type="ECO:0000313" key="1">
    <source>
        <dbReference type="EMBL" id="MBJ7543280.1"/>
    </source>
</evidence>
<gene>
    <name evidence="1" type="ORF">JDN41_06895</name>
</gene>
<keyword evidence="2" id="KW-1185">Reference proteome</keyword>
<dbReference type="Proteomes" id="UP000623250">
    <property type="component" value="Unassembled WGS sequence"/>
</dbReference>
<sequence length="73" mass="7848">MTETVTIRGEGITLDLLIWRKYGRTRPALVEAALLLNPGLAALGAELPLSTVVTLPDEPEATTTTETAISLWD</sequence>
<proteinExistence type="predicted"/>
<name>A0A8I1KH15_9HYPH</name>
<evidence type="ECO:0000313" key="2">
    <source>
        <dbReference type="Proteomes" id="UP000623250"/>
    </source>
</evidence>
<reference evidence="1 2" key="1">
    <citation type="submission" date="2020-12" db="EMBL/GenBank/DDBJ databases">
        <title>Revised draft genomes of Rhodomicrobium vannielii ATCC 17100 and Rhodomicrobium udaipurense JA643.</title>
        <authorList>
            <person name="Conners E.M."/>
            <person name="Davenport E.J."/>
            <person name="Bose A."/>
        </authorList>
    </citation>
    <scope>NUCLEOTIDE SEQUENCE [LARGE SCALE GENOMIC DNA]</scope>
    <source>
        <strain evidence="1 2">JA643</strain>
    </source>
</reference>
<dbReference type="EMBL" id="JAEMUK010000012">
    <property type="protein sequence ID" value="MBJ7543280.1"/>
    <property type="molecule type" value="Genomic_DNA"/>
</dbReference>